<accession>A0A1Y1IG36</accession>
<evidence type="ECO:0000313" key="4">
    <source>
        <dbReference type="Proteomes" id="UP000054558"/>
    </source>
</evidence>
<dbReference type="CDD" id="cd00055">
    <property type="entry name" value="EGF_Lam"/>
    <property type="match status" value="1"/>
</dbReference>
<protein>
    <recommendedName>
        <fullName evidence="2">Laminin EGF-like domain-containing protein</fullName>
    </recommendedName>
</protein>
<dbReference type="AlphaFoldDB" id="A0A1Y1IG36"/>
<dbReference type="EMBL" id="DF237320">
    <property type="protein sequence ID" value="GAQ87697.1"/>
    <property type="molecule type" value="Genomic_DNA"/>
</dbReference>
<name>A0A1Y1IG36_KLENI</name>
<feature type="domain" description="Laminin EGF-like" evidence="2">
    <location>
        <begin position="72"/>
        <end position="94"/>
    </location>
</feature>
<dbReference type="Pfam" id="PF00053">
    <property type="entry name" value="EGF_laminin"/>
    <property type="match status" value="1"/>
</dbReference>
<keyword evidence="1" id="KW-0732">Signal</keyword>
<dbReference type="OrthoDB" id="5985440at2759"/>
<reference evidence="3 4" key="1">
    <citation type="journal article" date="2014" name="Nat. Commun.">
        <title>Klebsormidium flaccidum genome reveals primary factors for plant terrestrial adaptation.</title>
        <authorList>
            <person name="Hori K."/>
            <person name="Maruyama F."/>
            <person name="Fujisawa T."/>
            <person name="Togashi T."/>
            <person name="Yamamoto N."/>
            <person name="Seo M."/>
            <person name="Sato S."/>
            <person name="Yamada T."/>
            <person name="Mori H."/>
            <person name="Tajima N."/>
            <person name="Moriyama T."/>
            <person name="Ikeuchi M."/>
            <person name="Watanabe M."/>
            <person name="Wada H."/>
            <person name="Kobayashi K."/>
            <person name="Saito M."/>
            <person name="Masuda T."/>
            <person name="Sasaki-Sekimoto Y."/>
            <person name="Mashiguchi K."/>
            <person name="Awai K."/>
            <person name="Shimojima M."/>
            <person name="Masuda S."/>
            <person name="Iwai M."/>
            <person name="Nobusawa T."/>
            <person name="Narise T."/>
            <person name="Kondo S."/>
            <person name="Saito H."/>
            <person name="Sato R."/>
            <person name="Murakawa M."/>
            <person name="Ihara Y."/>
            <person name="Oshima-Yamada Y."/>
            <person name="Ohtaka K."/>
            <person name="Satoh M."/>
            <person name="Sonobe K."/>
            <person name="Ishii M."/>
            <person name="Ohtani R."/>
            <person name="Kanamori-Sato M."/>
            <person name="Honoki R."/>
            <person name="Miyazaki D."/>
            <person name="Mochizuki H."/>
            <person name="Umetsu J."/>
            <person name="Higashi K."/>
            <person name="Shibata D."/>
            <person name="Kamiya Y."/>
            <person name="Sato N."/>
            <person name="Nakamura Y."/>
            <person name="Tabata S."/>
            <person name="Ida S."/>
            <person name="Kurokawa K."/>
            <person name="Ohta H."/>
        </authorList>
    </citation>
    <scope>NUCLEOTIDE SEQUENCE [LARGE SCALE GENOMIC DNA]</scope>
    <source>
        <strain evidence="3 4">NIES-2285</strain>
    </source>
</reference>
<gene>
    <name evidence="3" type="ORF">KFL_003710030</name>
</gene>
<proteinExistence type="predicted"/>
<dbReference type="Proteomes" id="UP000054558">
    <property type="component" value="Unassembled WGS sequence"/>
</dbReference>
<sequence>MASNTLNRSAFVLLVISAVLLGVGHASARLVQGDQLDASGAASLPDASGFFEADLDQELADHVSRTLLAVQAGCVCPPGTGGSNCDVCTANTFSPGGSPPLVRPASPAPPAS</sequence>
<evidence type="ECO:0000256" key="1">
    <source>
        <dbReference type="SAM" id="SignalP"/>
    </source>
</evidence>
<feature type="signal peptide" evidence="1">
    <location>
        <begin position="1"/>
        <end position="28"/>
    </location>
</feature>
<keyword evidence="4" id="KW-1185">Reference proteome</keyword>
<feature type="chain" id="PRO_5013322125" description="Laminin EGF-like domain-containing protein" evidence="1">
    <location>
        <begin position="29"/>
        <end position="112"/>
    </location>
</feature>
<dbReference type="InterPro" id="IPR002049">
    <property type="entry name" value="LE_dom"/>
</dbReference>
<organism evidence="3 4">
    <name type="scientific">Klebsormidium nitens</name>
    <name type="common">Green alga</name>
    <name type="synonym">Ulothrix nitens</name>
    <dbReference type="NCBI Taxonomy" id="105231"/>
    <lineage>
        <taxon>Eukaryota</taxon>
        <taxon>Viridiplantae</taxon>
        <taxon>Streptophyta</taxon>
        <taxon>Klebsormidiophyceae</taxon>
        <taxon>Klebsormidiales</taxon>
        <taxon>Klebsormidiaceae</taxon>
        <taxon>Klebsormidium</taxon>
    </lineage>
</organism>
<evidence type="ECO:0000259" key="2">
    <source>
        <dbReference type="Pfam" id="PF00053"/>
    </source>
</evidence>
<evidence type="ECO:0000313" key="3">
    <source>
        <dbReference type="EMBL" id="GAQ87697.1"/>
    </source>
</evidence>